<keyword evidence="2 4" id="KW-0863">Zinc-finger</keyword>
<keyword evidence="1 4" id="KW-0479">Metal-binding</keyword>
<gene>
    <name evidence="7" type="ORF">EURHEDRAFT_384261</name>
</gene>
<protein>
    <recommendedName>
        <fullName evidence="6">C3H1-type domain-containing protein</fullName>
    </recommendedName>
</protein>
<evidence type="ECO:0000259" key="6">
    <source>
        <dbReference type="PROSITE" id="PS50103"/>
    </source>
</evidence>
<dbReference type="EMBL" id="KK088415">
    <property type="protein sequence ID" value="EYE97414.1"/>
    <property type="molecule type" value="Genomic_DNA"/>
</dbReference>
<dbReference type="PANTHER" id="PTHR21099">
    <property type="entry name" value="RAD201"/>
    <property type="match status" value="1"/>
</dbReference>
<sequence>MVVCNFFLQGRCRFGDRCKNEHPGQATMGTSGNRFGALSGGGGFGSRTGPQAQQSQNYSINADDIKTDLTAGKGRPEWVFSCFGPGRNAPRQLFGGPQREHSFEELRLRHYEAAATGNAEQAVQEAQMLYAESVNQMEAALRDISGAIKYILDGANEHPNRIDIAEGKTGPGPGPSFSQPSAFGTPSFDQPSGVGQSAFGKPSAFGQPSTFGQPSAPAQPSGFGQPSALGTGSAFGQPSGVGGGSTFGKPAFGQPSLGQPSAGPPSSFGQPAFGQPSFGQPSAPGAGPFGKPTTVSPFAQISGQNQQPGGGFGQPSGQTASPFAQIGQQPQPQPAPAGFGQPSTTGFGQPSQTASPFGQPAAPFGQPTQTPFGAAAQQPQQQPTPSPFGQPAAGGFGQPTGAPTGFGQPVQTPAQAPTQAPVQAPAQAPIPSQPAGTGPPPVIRVDDSKELNPIPPLNGQTIRNSLTNKLTTWKGQPVDYINDAPCYLHPQDRQTWVRIFFPDGPPEQASLRDAQGKPEEYTPEIMEQYEFFMQNGYFRDGVIPSVPPKTEWVSFDF</sequence>
<name>A0A017SL91_ASPRC</name>
<dbReference type="PROSITE" id="PS50103">
    <property type="entry name" value="ZF_C3H1"/>
    <property type="match status" value="1"/>
</dbReference>
<dbReference type="GO" id="GO:0005634">
    <property type="term" value="C:nucleus"/>
    <property type="evidence" value="ECO:0007669"/>
    <property type="project" value="TreeGrafter"/>
</dbReference>
<feature type="compositionally biased region" description="Polar residues" evidence="5">
    <location>
        <begin position="343"/>
        <end position="356"/>
    </location>
</feature>
<feature type="region of interest" description="Disordered" evidence="5">
    <location>
        <begin position="161"/>
        <end position="441"/>
    </location>
</feature>
<feature type="zinc finger region" description="C3H1-type" evidence="4">
    <location>
        <begin position="1"/>
        <end position="25"/>
    </location>
</feature>
<evidence type="ECO:0000313" key="7">
    <source>
        <dbReference type="EMBL" id="EYE97414.1"/>
    </source>
</evidence>
<evidence type="ECO:0000256" key="3">
    <source>
        <dbReference type="ARBA" id="ARBA00022833"/>
    </source>
</evidence>
<dbReference type="STRING" id="1388766.A0A017SL91"/>
<reference evidence="8" key="1">
    <citation type="journal article" date="2014" name="Nat. Commun.">
        <title>Genomic adaptations of the halophilic Dead Sea filamentous fungus Eurotium rubrum.</title>
        <authorList>
            <person name="Kis-Papo T."/>
            <person name="Weig A.R."/>
            <person name="Riley R."/>
            <person name="Persoh D."/>
            <person name="Salamov A."/>
            <person name="Sun H."/>
            <person name="Lipzen A."/>
            <person name="Wasser S.P."/>
            <person name="Rambold G."/>
            <person name="Grigoriev I.V."/>
            <person name="Nevo E."/>
        </authorList>
    </citation>
    <scope>NUCLEOTIDE SEQUENCE [LARGE SCALE GENOMIC DNA]</scope>
    <source>
        <strain evidence="8">CBS 135680</strain>
    </source>
</reference>
<feature type="region of interest" description="Disordered" evidence="5">
    <location>
        <begin position="22"/>
        <end position="59"/>
    </location>
</feature>
<dbReference type="PANTHER" id="PTHR21099:SF2">
    <property type="entry name" value="SI:CH211-113E8.11"/>
    <property type="match status" value="1"/>
</dbReference>
<feature type="compositionally biased region" description="Low complexity" evidence="5">
    <location>
        <begin position="408"/>
        <end position="435"/>
    </location>
</feature>
<keyword evidence="3 4" id="KW-0862">Zinc</keyword>
<feature type="compositionally biased region" description="Low complexity" evidence="5">
    <location>
        <begin position="175"/>
        <end position="184"/>
    </location>
</feature>
<dbReference type="HOGENOM" id="CLU_028685_1_0_1"/>
<feature type="compositionally biased region" description="Low complexity" evidence="5">
    <location>
        <begin position="315"/>
        <end position="342"/>
    </location>
</feature>
<dbReference type="Pfam" id="PF18044">
    <property type="entry name" value="zf-CCCH_4"/>
    <property type="match status" value="1"/>
</dbReference>
<dbReference type="RefSeq" id="XP_040641102.1">
    <property type="nucleotide sequence ID" value="XM_040779608.1"/>
</dbReference>
<dbReference type="GO" id="GO:0008270">
    <property type="term" value="F:zinc ion binding"/>
    <property type="evidence" value="ECO:0007669"/>
    <property type="project" value="UniProtKB-KW"/>
</dbReference>
<feature type="compositionally biased region" description="Polar residues" evidence="5">
    <location>
        <begin position="50"/>
        <end position="59"/>
    </location>
</feature>
<feature type="domain" description="C3H1-type" evidence="6">
    <location>
        <begin position="1"/>
        <end position="25"/>
    </location>
</feature>
<dbReference type="OrthoDB" id="20729at2759"/>
<evidence type="ECO:0000256" key="4">
    <source>
        <dbReference type="PROSITE-ProRule" id="PRU00723"/>
    </source>
</evidence>
<evidence type="ECO:0000256" key="1">
    <source>
        <dbReference type="ARBA" id="ARBA00022723"/>
    </source>
</evidence>
<dbReference type="InterPro" id="IPR041367">
    <property type="entry name" value="Znf-CCCH_4"/>
</dbReference>
<dbReference type="AlphaFoldDB" id="A0A017SL91"/>
<dbReference type="Gene3D" id="4.10.1000.10">
    <property type="entry name" value="Zinc finger, CCCH-type"/>
    <property type="match status" value="1"/>
</dbReference>
<organism evidence="7 8">
    <name type="scientific">Aspergillus ruber (strain CBS 135680)</name>
    <dbReference type="NCBI Taxonomy" id="1388766"/>
    <lineage>
        <taxon>Eukaryota</taxon>
        <taxon>Fungi</taxon>
        <taxon>Dikarya</taxon>
        <taxon>Ascomycota</taxon>
        <taxon>Pezizomycotina</taxon>
        <taxon>Eurotiomycetes</taxon>
        <taxon>Eurotiomycetidae</taxon>
        <taxon>Eurotiales</taxon>
        <taxon>Aspergillaceae</taxon>
        <taxon>Aspergillus</taxon>
        <taxon>Aspergillus subgen. Aspergillus</taxon>
    </lineage>
</organism>
<evidence type="ECO:0000256" key="5">
    <source>
        <dbReference type="SAM" id="MobiDB-lite"/>
    </source>
</evidence>
<dbReference type="Proteomes" id="UP000019804">
    <property type="component" value="Unassembled WGS sequence"/>
</dbReference>
<dbReference type="SMART" id="SM00356">
    <property type="entry name" value="ZnF_C3H1"/>
    <property type="match status" value="1"/>
</dbReference>
<dbReference type="CDD" id="cd23954">
    <property type="entry name" value="AMO1_CTD"/>
    <property type="match status" value="1"/>
</dbReference>
<dbReference type="GeneID" id="63694732"/>
<evidence type="ECO:0000313" key="8">
    <source>
        <dbReference type="Proteomes" id="UP000019804"/>
    </source>
</evidence>
<feature type="compositionally biased region" description="Low complexity" evidence="5">
    <location>
        <begin position="366"/>
        <end position="381"/>
    </location>
</feature>
<feature type="compositionally biased region" description="Polar residues" evidence="5">
    <location>
        <begin position="206"/>
        <end position="236"/>
    </location>
</feature>
<dbReference type="InterPro" id="IPR000571">
    <property type="entry name" value="Znf_CCCH"/>
</dbReference>
<proteinExistence type="predicted"/>
<evidence type="ECO:0000256" key="2">
    <source>
        <dbReference type="ARBA" id="ARBA00022771"/>
    </source>
</evidence>
<keyword evidence="8" id="KW-1185">Reference proteome</keyword>
<accession>A0A017SL91</accession>